<accession>A0AAW1XS49</accession>
<organism evidence="2 3">
    <name type="scientific">Rubus argutus</name>
    <name type="common">Southern blackberry</name>
    <dbReference type="NCBI Taxonomy" id="59490"/>
    <lineage>
        <taxon>Eukaryota</taxon>
        <taxon>Viridiplantae</taxon>
        <taxon>Streptophyta</taxon>
        <taxon>Embryophyta</taxon>
        <taxon>Tracheophyta</taxon>
        <taxon>Spermatophyta</taxon>
        <taxon>Magnoliopsida</taxon>
        <taxon>eudicotyledons</taxon>
        <taxon>Gunneridae</taxon>
        <taxon>Pentapetalae</taxon>
        <taxon>rosids</taxon>
        <taxon>fabids</taxon>
        <taxon>Rosales</taxon>
        <taxon>Rosaceae</taxon>
        <taxon>Rosoideae</taxon>
        <taxon>Rosoideae incertae sedis</taxon>
        <taxon>Rubus</taxon>
    </lineage>
</organism>
<evidence type="ECO:0000313" key="3">
    <source>
        <dbReference type="Proteomes" id="UP001457282"/>
    </source>
</evidence>
<sequence length="115" mass="12439">MSLRTHSAQPWLMAPYGDNDANSAHLHQFQAWVHHVQLIPSTTGFTSTPASPSTAGFTKHRRLHPASPTEPELDPHHTHLPTASPTTPFSPLSEFGNRSKSIAPSPLDSSIAKSS</sequence>
<feature type="compositionally biased region" description="Polar residues" evidence="1">
    <location>
        <begin position="81"/>
        <end position="115"/>
    </location>
</feature>
<feature type="region of interest" description="Disordered" evidence="1">
    <location>
        <begin position="44"/>
        <end position="115"/>
    </location>
</feature>
<comment type="caution">
    <text evidence="2">The sequence shown here is derived from an EMBL/GenBank/DDBJ whole genome shotgun (WGS) entry which is preliminary data.</text>
</comment>
<feature type="compositionally biased region" description="Polar residues" evidence="1">
    <location>
        <begin position="44"/>
        <end position="56"/>
    </location>
</feature>
<protein>
    <submittedName>
        <fullName evidence="2">Uncharacterized protein</fullName>
    </submittedName>
</protein>
<dbReference type="EMBL" id="JBEDUW010000003">
    <property type="protein sequence ID" value="KAK9939826.1"/>
    <property type="molecule type" value="Genomic_DNA"/>
</dbReference>
<gene>
    <name evidence="2" type="ORF">M0R45_016510</name>
</gene>
<evidence type="ECO:0000313" key="2">
    <source>
        <dbReference type="EMBL" id="KAK9939826.1"/>
    </source>
</evidence>
<proteinExistence type="predicted"/>
<evidence type="ECO:0000256" key="1">
    <source>
        <dbReference type="SAM" id="MobiDB-lite"/>
    </source>
</evidence>
<dbReference type="AlphaFoldDB" id="A0AAW1XS49"/>
<dbReference type="Proteomes" id="UP001457282">
    <property type="component" value="Unassembled WGS sequence"/>
</dbReference>
<reference evidence="2 3" key="1">
    <citation type="journal article" date="2023" name="G3 (Bethesda)">
        <title>A chromosome-length genome assembly and annotation of blackberry (Rubus argutus, cv. 'Hillquist').</title>
        <authorList>
            <person name="Bruna T."/>
            <person name="Aryal R."/>
            <person name="Dudchenko O."/>
            <person name="Sargent D.J."/>
            <person name="Mead D."/>
            <person name="Buti M."/>
            <person name="Cavallini A."/>
            <person name="Hytonen T."/>
            <person name="Andres J."/>
            <person name="Pham M."/>
            <person name="Weisz D."/>
            <person name="Mascagni F."/>
            <person name="Usai G."/>
            <person name="Natali L."/>
            <person name="Bassil N."/>
            <person name="Fernandez G.E."/>
            <person name="Lomsadze A."/>
            <person name="Armour M."/>
            <person name="Olukolu B."/>
            <person name="Poorten T."/>
            <person name="Britton C."/>
            <person name="Davik J."/>
            <person name="Ashrafi H."/>
            <person name="Aiden E.L."/>
            <person name="Borodovsky M."/>
            <person name="Worthington M."/>
        </authorList>
    </citation>
    <scope>NUCLEOTIDE SEQUENCE [LARGE SCALE GENOMIC DNA]</scope>
    <source>
        <strain evidence="2">PI 553951</strain>
    </source>
</reference>
<name>A0AAW1XS49_RUBAR</name>
<keyword evidence="3" id="KW-1185">Reference proteome</keyword>